<feature type="compositionally biased region" description="Acidic residues" evidence="1">
    <location>
        <begin position="302"/>
        <end position="321"/>
    </location>
</feature>
<dbReference type="EMBL" id="JBHTAR010000011">
    <property type="protein sequence ID" value="MFC7199387.1"/>
    <property type="molecule type" value="Genomic_DNA"/>
</dbReference>
<proteinExistence type="predicted"/>
<feature type="compositionally biased region" description="Low complexity" evidence="1">
    <location>
        <begin position="234"/>
        <end position="250"/>
    </location>
</feature>
<accession>A0ABD5Z2I0</accession>
<dbReference type="Pfam" id="PF24371">
    <property type="entry name" value="DUF7527"/>
    <property type="match status" value="1"/>
</dbReference>
<evidence type="ECO:0000313" key="4">
    <source>
        <dbReference type="Proteomes" id="UP001596447"/>
    </source>
</evidence>
<evidence type="ECO:0000313" key="3">
    <source>
        <dbReference type="EMBL" id="MFC7199387.1"/>
    </source>
</evidence>
<evidence type="ECO:0000256" key="1">
    <source>
        <dbReference type="SAM" id="MobiDB-lite"/>
    </source>
</evidence>
<keyword evidence="4" id="KW-1185">Reference proteome</keyword>
<feature type="compositionally biased region" description="Basic and acidic residues" evidence="1">
    <location>
        <begin position="399"/>
        <end position="408"/>
    </location>
</feature>
<feature type="compositionally biased region" description="Low complexity" evidence="1">
    <location>
        <begin position="198"/>
        <end position="224"/>
    </location>
</feature>
<feature type="compositionally biased region" description="Low complexity" evidence="1">
    <location>
        <begin position="467"/>
        <end position="481"/>
    </location>
</feature>
<reference evidence="3 4" key="1">
    <citation type="journal article" date="2019" name="Int. J. Syst. Evol. Microbiol.">
        <title>The Global Catalogue of Microorganisms (GCM) 10K type strain sequencing project: providing services to taxonomists for standard genome sequencing and annotation.</title>
        <authorList>
            <consortium name="The Broad Institute Genomics Platform"/>
            <consortium name="The Broad Institute Genome Sequencing Center for Infectious Disease"/>
            <person name="Wu L."/>
            <person name="Ma J."/>
        </authorList>
    </citation>
    <scope>NUCLEOTIDE SEQUENCE [LARGE SCALE GENOMIC DNA]</scope>
    <source>
        <strain evidence="3 4">XZGYJ-43</strain>
    </source>
</reference>
<dbReference type="AlphaFoldDB" id="A0ABD5Z2I0"/>
<sequence length="724" mass="77024">MQTRTVDHVESWESRPFSGGYRALHDLADASFSGAVVADDTWLFALNGRVVGVFEGDVEDFADASGTVYEAPHLSLPLLFAMLETGGETRATYYTEDTPLSETDETLTDGNFVGYVELSENVLSGDYFTVYYGGRSMSAAFVGASEETVTGEEAFERAADEVGLYEVVSVDLDIVDLPEPEEPVDEPVEEPTDESTDESTAAAETGAAAVGAVDADSTDTTSVDSNDDADADAVEATADATETADVTSVDSGVGSEPERPDEAAAHAATETGLTPERSDAADTAGTADTADAAEPVDVKSEEAEETDTEPADESTFAEEEAWRETTSVPAIDPDESRDSATDAAASGATARGATDGTGVADEPASGAVTETDVPADRRERDAAGVSAEPAETETATSADESRVSERVQELQAAVAERDERIESLEEALDEAERRLDDRRAELDRLHEERDDLAARVETLEEQLAEARANAATATGHGNAGQSGAEDRSPAEALSGTNLFVRYESKADPTLDALESGDATAEQINANLRLEHHTRFDATDVTVDGERFERFLETSAPYRFVSWAVRELPYEILDTGHRSGLSDLFEAVAQVDRAELDGTVAVPGEDGSEVSHTFDVVLRDRMGNPLVVADLEESRDPVTGDAMDDLVGAARTVASGSETLASAIYVTSSFFEPGALEVADESVDEGGFLRGSDKDSFVKVSRKRGFHLCLVEDRNESFHVTVPEL</sequence>
<feature type="region of interest" description="Disordered" evidence="1">
    <location>
        <begin position="177"/>
        <end position="420"/>
    </location>
</feature>
<evidence type="ECO:0000259" key="2">
    <source>
        <dbReference type="Pfam" id="PF24371"/>
    </source>
</evidence>
<dbReference type="RefSeq" id="WP_279529318.1">
    <property type="nucleotide sequence ID" value="NZ_CP122312.1"/>
</dbReference>
<feature type="compositionally biased region" description="Acidic residues" evidence="1">
    <location>
        <begin position="177"/>
        <end position="197"/>
    </location>
</feature>
<feature type="compositionally biased region" description="Low complexity" evidence="1">
    <location>
        <begin position="281"/>
        <end position="293"/>
    </location>
</feature>
<name>A0ABD5Z2I0_9EURY</name>
<organism evidence="3 4">
    <name type="scientific">Halospeciosus flavus</name>
    <dbReference type="NCBI Taxonomy" id="3032283"/>
    <lineage>
        <taxon>Archaea</taxon>
        <taxon>Methanobacteriati</taxon>
        <taxon>Methanobacteriota</taxon>
        <taxon>Stenosarchaea group</taxon>
        <taxon>Halobacteria</taxon>
        <taxon>Halobacteriales</taxon>
        <taxon>Halobacteriaceae</taxon>
        <taxon>Halospeciosus</taxon>
    </lineage>
</organism>
<feature type="domain" description="DUF7527" evidence="2">
    <location>
        <begin position="488"/>
        <end position="724"/>
    </location>
</feature>
<protein>
    <recommendedName>
        <fullName evidence="2">DUF7527 domain-containing protein</fullName>
    </recommendedName>
</protein>
<comment type="caution">
    <text evidence="3">The sequence shown here is derived from an EMBL/GenBank/DDBJ whole genome shotgun (WGS) entry which is preliminary data.</text>
</comment>
<dbReference type="Proteomes" id="UP001596447">
    <property type="component" value="Unassembled WGS sequence"/>
</dbReference>
<gene>
    <name evidence="3" type="ORF">ACFQJ9_08165</name>
</gene>
<dbReference type="InterPro" id="IPR055949">
    <property type="entry name" value="DUF7527"/>
</dbReference>
<feature type="compositionally biased region" description="Low complexity" evidence="1">
    <location>
        <begin position="341"/>
        <end position="361"/>
    </location>
</feature>
<feature type="region of interest" description="Disordered" evidence="1">
    <location>
        <begin position="467"/>
        <end position="490"/>
    </location>
</feature>
<feature type="compositionally biased region" description="Low complexity" evidence="1">
    <location>
        <begin position="386"/>
        <end position="398"/>
    </location>
</feature>
<dbReference type="Gene3D" id="1.10.287.1490">
    <property type="match status" value="1"/>
</dbReference>